<evidence type="ECO:0000256" key="4">
    <source>
        <dbReference type="ARBA" id="ARBA00022679"/>
    </source>
</evidence>
<dbReference type="EMBL" id="JEMU01000012">
    <property type="protein sequence ID" value="KAJ02419.1"/>
    <property type="molecule type" value="Genomic_DNA"/>
</dbReference>
<comment type="subcellular location">
    <subcellularLocation>
        <location evidence="1">Cell membrane</location>
    </subcellularLocation>
</comment>
<dbReference type="eggNOG" id="COG1215">
    <property type="taxonomic scope" value="Bacteria"/>
</dbReference>
<keyword evidence="3" id="KW-0328">Glycosyltransferase</keyword>
<gene>
    <name evidence="7" type="ORF">PM02_14535</name>
</gene>
<protein>
    <submittedName>
        <fullName evidence="7">Glycosyl transferase</fullName>
    </submittedName>
</protein>
<evidence type="ECO:0000313" key="7">
    <source>
        <dbReference type="EMBL" id="KAJ02419.1"/>
    </source>
</evidence>
<dbReference type="AlphaFoldDB" id="A0A061SSM9"/>
<keyword evidence="4 7" id="KW-0808">Transferase</keyword>
<evidence type="ECO:0000259" key="6">
    <source>
        <dbReference type="Pfam" id="PF00535"/>
    </source>
</evidence>
<dbReference type="RefSeq" id="WP_037909720.1">
    <property type="nucleotide sequence ID" value="NZ_JEMU01000012.1"/>
</dbReference>
<evidence type="ECO:0000256" key="1">
    <source>
        <dbReference type="ARBA" id="ARBA00004236"/>
    </source>
</evidence>
<dbReference type="Proteomes" id="UP000027337">
    <property type="component" value="Unassembled WGS sequence"/>
</dbReference>
<dbReference type="InterPro" id="IPR029044">
    <property type="entry name" value="Nucleotide-diphossugar_trans"/>
</dbReference>
<accession>A0A061SSM9</accession>
<organism evidence="7 8">
    <name type="scientific">Sulfitobacter mediterraneus</name>
    <dbReference type="NCBI Taxonomy" id="83219"/>
    <lineage>
        <taxon>Bacteria</taxon>
        <taxon>Pseudomonadati</taxon>
        <taxon>Pseudomonadota</taxon>
        <taxon>Alphaproteobacteria</taxon>
        <taxon>Rhodobacterales</taxon>
        <taxon>Roseobacteraceae</taxon>
        <taxon>Sulfitobacter</taxon>
    </lineage>
</organism>
<name>A0A061SSM9_9RHOB</name>
<dbReference type="PANTHER" id="PTHR43646">
    <property type="entry name" value="GLYCOSYLTRANSFERASE"/>
    <property type="match status" value="1"/>
</dbReference>
<keyword evidence="8" id="KW-1185">Reference proteome</keyword>
<comment type="caution">
    <text evidence="7">The sequence shown here is derived from an EMBL/GenBank/DDBJ whole genome shotgun (WGS) entry which is preliminary data.</text>
</comment>
<feature type="domain" description="Glycosyltransferase 2-like" evidence="6">
    <location>
        <begin position="5"/>
        <end position="145"/>
    </location>
</feature>
<keyword evidence="5" id="KW-0472">Membrane</keyword>
<dbReference type="InterPro" id="IPR001173">
    <property type="entry name" value="Glyco_trans_2-like"/>
</dbReference>
<dbReference type="PANTHER" id="PTHR43646:SF2">
    <property type="entry name" value="GLYCOSYLTRANSFERASE 2-LIKE DOMAIN-CONTAINING PROTEIN"/>
    <property type="match status" value="1"/>
</dbReference>
<dbReference type="Pfam" id="PF00535">
    <property type="entry name" value="Glycos_transf_2"/>
    <property type="match status" value="1"/>
</dbReference>
<dbReference type="Gene3D" id="3.90.550.10">
    <property type="entry name" value="Spore Coat Polysaccharide Biosynthesis Protein SpsA, Chain A"/>
    <property type="match status" value="1"/>
</dbReference>
<dbReference type="GO" id="GO:0016757">
    <property type="term" value="F:glycosyltransferase activity"/>
    <property type="evidence" value="ECO:0007669"/>
    <property type="project" value="UniProtKB-KW"/>
</dbReference>
<dbReference type="STRING" id="83219.PM02_14535"/>
<dbReference type="SUPFAM" id="SSF53448">
    <property type="entry name" value="Nucleotide-diphospho-sugar transferases"/>
    <property type="match status" value="1"/>
</dbReference>
<evidence type="ECO:0000256" key="3">
    <source>
        <dbReference type="ARBA" id="ARBA00022676"/>
    </source>
</evidence>
<dbReference type="GO" id="GO:0005886">
    <property type="term" value="C:plasma membrane"/>
    <property type="evidence" value="ECO:0007669"/>
    <property type="project" value="UniProtKB-SubCell"/>
</dbReference>
<evidence type="ECO:0000256" key="5">
    <source>
        <dbReference type="ARBA" id="ARBA00023136"/>
    </source>
</evidence>
<reference evidence="7 8" key="1">
    <citation type="journal article" date="2014" name="Genome Announc.">
        <title>Draft Genome Sequences of Two Isolates of the Roseobacter Group, Sulfitobacter sp. Strains 3SOLIMAR09 and 1FIGIMAR09, from Harbors of Mallorca Island (Mediterranean Sea).</title>
        <authorList>
            <person name="Mas-Llado M."/>
            <person name="Pina-Villalonga J.M."/>
            <person name="Brunet-Galmes I."/>
            <person name="Nogales B."/>
            <person name="Bosch R."/>
        </authorList>
    </citation>
    <scope>NUCLEOTIDE SEQUENCE [LARGE SCALE GENOMIC DNA]</scope>
    <source>
        <strain evidence="7 8">1FIGIMAR09</strain>
    </source>
</reference>
<keyword evidence="2" id="KW-1003">Cell membrane</keyword>
<evidence type="ECO:0000256" key="2">
    <source>
        <dbReference type="ARBA" id="ARBA00022475"/>
    </source>
</evidence>
<evidence type="ECO:0000313" key="8">
    <source>
        <dbReference type="Proteomes" id="UP000027337"/>
    </source>
</evidence>
<sequence>MTGTSILIPAHNEAGYLPACLQAVLASDPAQGPVEVIVIANGCTDNTAVIAQGFEEQTLLKGWRLKVLDLTEGGKLNAWNAGEAAAEGDVLIYLDADVNISPPLVGQIAKALAAEAPRYASGRPNVTVQDDALTRHYTRFWLTTPFMTHGVPGFGVFAMNRAGRRRWGHWPDIISDDTFARLNFRPEERLSVSAEYDWPMIEGFARLVQVRRRQDIGVAEIEERYPELLVNDDPKDNVVPVWKRALRDPVAFVAFAAVRIAIKLPILRSSNRWVRGR</sequence>
<proteinExistence type="predicted"/>